<dbReference type="EMBL" id="JACHDY010000002">
    <property type="protein sequence ID" value="MBB5317019.1"/>
    <property type="molecule type" value="Genomic_DNA"/>
</dbReference>
<evidence type="ECO:0000313" key="2">
    <source>
        <dbReference type="EMBL" id="MBB5317019.1"/>
    </source>
</evidence>
<dbReference type="CDD" id="cd00102">
    <property type="entry name" value="IPT"/>
    <property type="match status" value="1"/>
</dbReference>
<sequence>MSRPDASSRTRSGIRLQALCTLAIFWFASAATVWAGGPRWVTGPPYFTTSGVPVVWYTKQPLYFTDPGDLSSSVNHAAADALVAAAAGVWNVPTASLVLAQGGALDEHVSGANAFLGANGPIFPADVESGNYLAKQIAVIYDSDGSITDLLLGNGASDPSGCRQNGVTESVDSIVPTGFIQHAILILNGRCTGPAPQQQMQLQYQLMRAFGRVLGLGWSQTNDNVFTDSPQPTANQALYWPVMHPIDIICGPYTYQCMPQPFTLRPDDLSALAELYFIAQGQAGPGKMDSLLNANELNGHLNFPGVEGMQGVNVVVRRWAQFTLPSKIEDWYVASGVSGSFYRQSNGNPVTGKDSSMAGSQGTQDSWYQGYTLIQRIPMLPGSWQQLILETEPVNPLYTGQYAVGPYIANTVAPSGSDPVLTEGLYGSYTQAYFDWATDNPVTACNSGADGTEAAPAAVPAQGWWQDQLCGYGHSAWSSLSVKANRSLTVEVTAEDEQGFASSVKAMPVIGVWNATDALGSLPGVAGTEEAFNGESNGMTTLGTSFTQPDQLRIAIADQRGDGRPDFNYRARVLYADSLSPATVSAAGGTVTITGMGFRTGNTVTVNGVAATVSSWTANTIVATAPSIHALGSTTALVADVVVTDLSTGGTTVMTQALSYSAPVPVLSLVSAPSGQVEVGVSAATPFVVRVLDGDGATPVMGEAVTFTATVGTVQFAACGAASCTVYTDANGMASTLVTPLSAGAITLQAAGVDGTAVASFTAAARVQTATAVQAMEYIAAAATFAWTPQISVSDNFASTAGVAVGWQTTSGAVSVAPASSAVNSQGIAQTVATAGPLTAGAEATLSGCAWTNVCASFTTVGVDLADLRVIVVSGANQSVSANGTIAPVVLQVTDTASHLVGGAVVQIFETVNAWQPACPGRGRCPIAPVLASSQSSAVSDANGLLTVVPQQIVGIAETTNLAAGVGTQGFLSLALQKQP</sequence>
<feature type="domain" description="IPT/TIG" evidence="1">
    <location>
        <begin position="577"/>
        <end position="635"/>
    </location>
</feature>
<name>A0A7W8IGZ0_9BACT</name>
<organism evidence="2 3">
    <name type="scientific">Tunturiibacter empetritectus</name>
    <dbReference type="NCBI Taxonomy" id="3069691"/>
    <lineage>
        <taxon>Bacteria</taxon>
        <taxon>Pseudomonadati</taxon>
        <taxon>Acidobacteriota</taxon>
        <taxon>Terriglobia</taxon>
        <taxon>Terriglobales</taxon>
        <taxon>Acidobacteriaceae</taxon>
        <taxon>Tunturiibacter</taxon>
    </lineage>
</organism>
<protein>
    <recommendedName>
        <fullName evidence="1">IPT/TIG domain-containing protein</fullName>
    </recommendedName>
</protein>
<dbReference type="AlphaFoldDB" id="A0A7W8IGZ0"/>
<dbReference type="InterPro" id="IPR013783">
    <property type="entry name" value="Ig-like_fold"/>
</dbReference>
<dbReference type="SUPFAM" id="SSF49373">
    <property type="entry name" value="Invasin/intimin cell-adhesion fragments"/>
    <property type="match status" value="1"/>
</dbReference>
<dbReference type="Pfam" id="PF01833">
    <property type="entry name" value="TIG"/>
    <property type="match status" value="1"/>
</dbReference>
<comment type="caution">
    <text evidence="2">The sequence shown here is derived from an EMBL/GenBank/DDBJ whole genome shotgun (WGS) entry which is preliminary data.</text>
</comment>
<evidence type="ECO:0000313" key="3">
    <source>
        <dbReference type="Proteomes" id="UP000568106"/>
    </source>
</evidence>
<dbReference type="Proteomes" id="UP000568106">
    <property type="component" value="Unassembled WGS sequence"/>
</dbReference>
<keyword evidence="3" id="KW-1185">Reference proteome</keyword>
<gene>
    <name evidence="2" type="ORF">HDF09_001688</name>
</gene>
<accession>A0A7W8IGZ0</accession>
<dbReference type="SUPFAM" id="SSF81296">
    <property type="entry name" value="E set domains"/>
    <property type="match status" value="1"/>
</dbReference>
<dbReference type="InterPro" id="IPR002909">
    <property type="entry name" value="IPT_dom"/>
</dbReference>
<reference evidence="2" key="1">
    <citation type="submission" date="2020-08" db="EMBL/GenBank/DDBJ databases">
        <title>Genomic Encyclopedia of Type Strains, Phase IV (KMG-V): Genome sequencing to study the core and pangenomes of soil and plant-associated prokaryotes.</title>
        <authorList>
            <person name="Whitman W."/>
        </authorList>
    </citation>
    <scope>NUCLEOTIDE SEQUENCE [LARGE SCALE GENOMIC DNA]</scope>
    <source>
        <strain evidence="2">M8UP27</strain>
    </source>
</reference>
<dbReference type="InterPro" id="IPR014756">
    <property type="entry name" value="Ig_E-set"/>
</dbReference>
<proteinExistence type="predicted"/>
<evidence type="ECO:0000259" key="1">
    <source>
        <dbReference type="Pfam" id="PF01833"/>
    </source>
</evidence>
<dbReference type="InterPro" id="IPR008964">
    <property type="entry name" value="Invasin/intimin_cell_adhesion"/>
</dbReference>
<dbReference type="Gene3D" id="2.60.40.10">
    <property type="entry name" value="Immunoglobulins"/>
    <property type="match status" value="2"/>
</dbReference>